<dbReference type="PANTHER" id="PTHR34698:SF2">
    <property type="entry name" value="5-OXOPROLINASE SUBUNIT B"/>
    <property type="match status" value="1"/>
</dbReference>
<evidence type="ECO:0000256" key="1">
    <source>
        <dbReference type="ARBA" id="ARBA00022741"/>
    </source>
</evidence>
<protein>
    <submittedName>
        <fullName evidence="5">Transporter</fullName>
    </submittedName>
</protein>
<keyword evidence="2" id="KW-0378">Hydrolase</keyword>
<dbReference type="GO" id="GO:0016787">
    <property type="term" value="F:hydrolase activity"/>
    <property type="evidence" value="ECO:0007669"/>
    <property type="project" value="UniProtKB-KW"/>
</dbReference>
<proteinExistence type="predicted"/>
<evidence type="ECO:0000259" key="4">
    <source>
        <dbReference type="SMART" id="SM00796"/>
    </source>
</evidence>
<dbReference type="Gene3D" id="3.30.1360.40">
    <property type="match status" value="1"/>
</dbReference>
<evidence type="ECO:0000256" key="2">
    <source>
        <dbReference type="ARBA" id="ARBA00022801"/>
    </source>
</evidence>
<keyword evidence="1" id="KW-0547">Nucleotide-binding</keyword>
<feature type="domain" description="Carboxyltransferase" evidence="4">
    <location>
        <begin position="6"/>
        <end position="233"/>
    </location>
</feature>
<dbReference type="GO" id="GO:0005524">
    <property type="term" value="F:ATP binding"/>
    <property type="evidence" value="ECO:0007669"/>
    <property type="project" value="UniProtKB-KW"/>
</dbReference>
<keyword evidence="6" id="KW-1185">Reference proteome</keyword>
<evidence type="ECO:0000313" key="5">
    <source>
        <dbReference type="EMBL" id="ANF57679.1"/>
    </source>
</evidence>
<organism evidence="5 6">
    <name type="scientific">Halotalea alkalilenta</name>
    <dbReference type="NCBI Taxonomy" id="376489"/>
    <lineage>
        <taxon>Bacteria</taxon>
        <taxon>Pseudomonadati</taxon>
        <taxon>Pseudomonadota</taxon>
        <taxon>Gammaproteobacteria</taxon>
        <taxon>Oceanospirillales</taxon>
        <taxon>Halomonadaceae</taxon>
        <taxon>Halotalea</taxon>
    </lineage>
</organism>
<dbReference type="Pfam" id="PF02682">
    <property type="entry name" value="CT_C_D"/>
    <property type="match status" value="1"/>
</dbReference>
<sequence>MIHQHPRFYVGGDRYIEVELGDGMSFELNILVHNLVAAIRQAAIPGIIELIPELASMQISYDPEVISYADVVREVGALHDGASRTDAAELPSRMFYIPVMYFDPWTEACIEDYRSRQPDKQPDAQLVCQANGLPGRDALRRLHAGTDYWVAALGFWPGLCSLMPLDDRARIVAPKYNPPRTWTPRGAVGLGGALTCIYPDRTPGGYQLLGRTPVPTFDREQRLPAFHDDIVLFRPGDRVRFIPIDQAEFEFLESEVEAGRYEHHCVEHQTFSVGRYREARRRLEAGQPAGGSA</sequence>
<dbReference type="SMART" id="SM00796">
    <property type="entry name" value="AHS1"/>
    <property type="match status" value="1"/>
</dbReference>
<dbReference type="SUPFAM" id="SSF50891">
    <property type="entry name" value="Cyclophilin-like"/>
    <property type="match status" value="1"/>
</dbReference>
<dbReference type="AlphaFoldDB" id="A0A172YEI3"/>
<evidence type="ECO:0000256" key="3">
    <source>
        <dbReference type="ARBA" id="ARBA00022840"/>
    </source>
</evidence>
<dbReference type="Gene3D" id="2.40.100.10">
    <property type="entry name" value="Cyclophilin-like"/>
    <property type="match status" value="1"/>
</dbReference>
<dbReference type="SUPFAM" id="SSF160467">
    <property type="entry name" value="PH0987 N-terminal domain-like"/>
    <property type="match status" value="1"/>
</dbReference>
<dbReference type="KEGG" id="haa:A5892_09555"/>
<keyword evidence="3" id="KW-0067">ATP-binding</keyword>
<accession>A0A172YEI3</accession>
<dbReference type="EMBL" id="CP015243">
    <property type="protein sequence ID" value="ANF57679.1"/>
    <property type="molecule type" value="Genomic_DNA"/>
</dbReference>
<dbReference type="PANTHER" id="PTHR34698">
    <property type="entry name" value="5-OXOPROLINASE SUBUNIT B"/>
    <property type="match status" value="1"/>
</dbReference>
<dbReference type="Proteomes" id="UP000077875">
    <property type="component" value="Chromosome"/>
</dbReference>
<dbReference type="InterPro" id="IPR010016">
    <property type="entry name" value="PxpB"/>
</dbReference>
<dbReference type="InterPro" id="IPR029000">
    <property type="entry name" value="Cyclophilin-like_dom_sf"/>
</dbReference>
<dbReference type="RefSeq" id="WP_064122607.1">
    <property type="nucleotide sequence ID" value="NZ_CP015243.1"/>
</dbReference>
<dbReference type="InterPro" id="IPR003833">
    <property type="entry name" value="CT_C_D"/>
</dbReference>
<gene>
    <name evidence="5" type="ORF">A5892_09555</name>
</gene>
<reference evidence="5 6" key="1">
    <citation type="submission" date="2016-04" db="EMBL/GenBank/DDBJ databases">
        <title>Complete Genome Sequence of Halotalea alkalilenta IHB B 13600.</title>
        <authorList>
            <person name="Swarnkar M.K."/>
            <person name="Sharma A."/>
            <person name="Kaushal K."/>
            <person name="Soni R."/>
            <person name="Rana S."/>
            <person name="Singh A.K."/>
            <person name="Gulati A."/>
        </authorList>
    </citation>
    <scope>NUCLEOTIDE SEQUENCE [LARGE SCALE GENOMIC DNA]</scope>
    <source>
        <strain evidence="5 6">IHB B 13600</strain>
    </source>
</reference>
<dbReference type="STRING" id="376489.A5892_09555"/>
<evidence type="ECO:0000313" key="6">
    <source>
        <dbReference type="Proteomes" id="UP000077875"/>
    </source>
</evidence>
<name>A0A172YEI3_9GAMM</name>